<dbReference type="EMBL" id="CP017480">
    <property type="protein sequence ID" value="APG05826.1"/>
    <property type="molecule type" value="Genomic_DNA"/>
</dbReference>
<dbReference type="PROSITE" id="PS51186">
    <property type="entry name" value="GNAT"/>
    <property type="match status" value="1"/>
</dbReference>
<keyword evidence="3" id="KW-1185">Reference proteome</keyword>
<dbReference type="GO" id="GO:0016747">
    <property type="term" value="F:acyltransferase activity, transferring groups other than amino-acyl groups"/>
    <property type="evidence" value="ECO:0007669"/>
    <property type="project" value="InterPro"/>
</dbReference>
<dbReference type="Pfam" id="PF00583">
    <property type="entry name" value="Acetyltransf_1"/>
    <property type="match status" value="1"/>
</dbReference>
<dbReference type="STRING" id="1440763.BJI69_19230"/>
<proteinExistence type="predicted"/>
<dbReference type="SUPFAM" id="SSF55729">
    <property type="entry name" value="Acyl-CoA N-acyltransferases (Nat)"/>
    <property type="match status" value="1"/>
</dbReference>
<name>A0A1L3EXP2_9GAMM</name>
<dbReference type="RefSeq" id="WP_046967549.1">
    <property type="nucleotide sequence ID" value="NZ_CP017480.1"/>
</dbReference>
<reference evidence="3" key="1">
    <citation type="submission" date="2016-09" db="EMBL/GenBank/DDBJ databases">
        <authorList>
            <person name="Lysoe E."/>
        </authorList>
    </citation>
    <scope>NUCLEOTIDE SEQUENCE [LARGE SCALE GENOMIC DNA]</scope>
    <source>
        <strain evidence="3">LJ96T</strain>
    </source>
</reference>
<evidence type="ECO:0000259" key="1">
    <source>
        <dbReference type="PROSITE" id="PS51186"/>
    </source>
</evidence>
<gene>
    <name evidence="2" type="ORF">BJI69_19230</name>
</gene>
<feature type="domain" description="N-acetyltransferase" evidence="1">
    <location>
        <begin position="5"/>
        <end position="159"/>
    </location>
</feature>
<dbReference type="InterPro" id="IPR016181">
    <property type="entry name" value="Acyl_CoA_acyltransferase"/>
</dbReference>
<accession>A0A1L3EXP2</accession>
<protein>
    <recommendedName>
        <fullName evidence="1">N-acetyltransferase domain-containing protein</fullName>
    </recommendedName>
</protein>
<evidence type="ECO:0000313" key="3">
    <source>
        <dbReference type="Proteomes" id="UP000182987"/>
    </source>
</evidence>
<evidence type="ECO:0000313" key="2">
    <source>
        <dbReference type="EMBL" id="APG05826.1"/>
    </source>
</evidence>
<dbReference type="InterPro" id="IPR000182">
    <property type="entry name" value="GNAT_dom"/>
</dbReference>
<dbReference type="Proteomes" id="UP000182987">
    <property type="component" value="Chromosome"/>
</dbReference>
<dbReference type="CDD" id="cd04301">
    <property type="entry name" value="NAT_SF"/>
    <property type="match status" value="1"/>
</dbReference>
<dbReference type="Gene3D" id="3.40.630.30">
    <property type="match status" value="1"/>
</dbReference>
<dbReference type="KEGG" id="lrz:BJI69_19230"/>
<dbReference type="AlphaFoldDB" id="A0A1L3EXP2"/>
<sequence>MSHVLVFQRALVSEAPLLTKLAFASKSHWPYPVAQLKRWAPALEVTPLEMAGCPTVIARSGDTVVGFYQLRSGVEGIMRLEHFWLLSAFMGRGFGRAMLANAAGRAGDLGAERLSIESDPYAEAFYLACGAVRVGEVPAPIEGADDRVLPVLELPLPLPETS</sequence>
<dbReference type="OrthoDB" id="143110at2"/>
<organism evidence="2 3">
    <name type="scientific">Luteibacter rhizovicinus DSM 16549</name>
    <dbReference type="NCBI Taxonomy" id="1440763"/>
    <lineage>
        <taxon>Bacteria</taxon>
        <taxon>Pseudomonadati</taxon>
        <taxon>Pseudomonadota</taxon>
        <taxon>Gammaproteobacteria</taxon>
        <taxon>Lysobacterales</taxon>
        <taxon>Rhodanobacteraceae</taxon>
        <taxon>Luteibacter</taxon>
    </lineage>
</organism>